<reference evidence="4" key="1">
    <citation type="submission" date="2021-09" db="EMBL/GenBank/DDBJ databases">
        <authorList>
            <consortium name="AG Swart"/>
            <person name="Singh M."/>
            <person name="Singh A."/>
            <person name="Seah K."/>
            <person name="Emmerich C."/>
        </authorList>
    </citation>
    <scope>NUCLEOTIDE SEQUENCE</scope>
    <source>
        <strain evidence="4">ATCC30299</strain>
    </source>
</reference>
<keyword evidence="1" id="KW-0863">Zinc-finger</keyword>
<evidence type="ECO:0000256" key="1">
    <source>
        <dbReference type="PROSITE-ProRule" id="PRU00175"/>
    </source>
</evidence>
<accession>A0AAU9JL06</accession>
<dbReference type="Gene3D" id="3.30.40.10">
    <property type="entry name" value="Zinc/RING finger domain, C3HC4 (zinc finger)"/>
    <property type="match status" value="1"/>
</dbReference>
<name>A0AAU9JL06_9CILI</name>
<dbReference type="GO" id="GO:0008270">
    <property type="term" value="F:zinc ion binding"/>
    <property type="evidence" value="ECO:0007669"/>
    <property type="project" value="UniProtKB-KW"/>
</dbReference>
<sequence>MEGFDRSSLTKEQVLRVFQKYDSLLPSLPSIEEPENDTSPCNYDQNYNSEDLSTSDHIVRTFKEKYDSLYSGTRENQQEELSLRIQQLEGLLETEKVLKKVLEQKFELHKRELIKAKENYEKIKTEAENWKSMYEEASEDLQSIQFQLESANNMYVGRIAKLDSEIQELKSKAKSMSCEEEQLNELSITEIFELEKNLIDNLIKIQSIKEDKLQKKLREKNEGPLCVICREKGINIILKPCKHACLCSDCSLNVLNCPMCRANIAIKEKIFIAK</sequence>
<keyword evidence="2" id="KW-0175">Coiled coil</keyword>
<keyword evidence="1" id="KW-0862">Zinc</keyword>
<dbReference type="SUPFAM" id="SSF57850">
    <property type="entry name" value="RING/U-box"/>
    <property type="match status" value="1"/>
</dbReference>
<dbReference type="EMBL" id="CAJZBQ010000032">
    <property type="protein sequence ID" value="CAG9322425.1"/>
    <property type="molecule type" value="Genomic_DNA"/>
</dbReference>
<feature type="coiled-coil region" evidence="2">
    <location>
        <begin position="85"/>
        <end position="186"/>
    </location>
</feature>
<dbReference type="Proteomes" id="UP001162131">
    <property type="component" value="Unassembled WGS sequence"/>
</dbReference>
<dbReference type="Pfam" id="PF13920">
    <property type="entry name" value="zf-C3HC4_3"/>
    <property type="match status" value="1"/>
</dbReference>
<evidence type="ECO:0000256" key="2">
    <source>
        <dbReference type="SAM" id="Coils"/>
    </source>
</evidence>
<dbReference type="PANTHER" id="PTHR14879:SF5">
    <property type="entry name" value="RING-TYPE DOMAIN-CONTAINING PROTEIN"/>
    <property type="match status" value="1"/>
</dbReference>
<evidence type="ECO:0000259" key="3">
    <source>
        <dbReference type="PROSITE" id="PS50089"/>
    </source>
</evidence>
<dbReference type="PROSITE" id="PS50089">
    <property type="entry name" value="ZF_RING_2"/>
    <property type="match status" value="1"/>
</dbReference>
<dbReference type="InterPro" id="IPR013083">
    <property type="entry name" value="Znf_RING/FYVE/PHD"/>
</dbReference>
<protein>
    <recommendedName>
        <fullName evidence="3">RING-type domain-containing protein</fullName>
    </recommendedName>
</protein>
<gene>
    <name evidence="4" type="ORF">BSTOLATCC_MIC31558</name>
</gene>
<proteinExistence type="predicted"/>
<keyword evidence="5" id="KW-1185">Reference proteome</keyword>
<evidence type="ECO:0000313" key="5">
    <source>
        <dbReference type="Proteomes" id="UP001162131"/>
    </source>
</evidence>
<keyword evidence="1" id="KW-0479">Metal-binding</keyword>
<feature type="domain" description="RING-type" evidence="3">
    <location>
        <begin position="226"/>
        <end position="261"/>
    </location>
</feature>
<dbReference type="InterPro" id="IPR001841">
    <property type="entry name" value="Znf_RING"/>
</dbReference>
<dbReference type="AlphaFoldDB" id="A0AAU9JL06"/>
<comment type="caution">
    <text evidence="4">The sequence shown here is derived from an EMBL/GenBank/DDBJ whole genome shotgun (WGS) entry which is preliminary data.</text>
</comment>
<organism evidence="4 5">
    <name type="scientific">Blepharisma stoltei</name>
    <dbReference type="NCBI Taxonomy" id="1481888"/>
    <lineage>
        <taxon>Eukaryota</taxon>
        <taxon>Sar</taxon>
        <taxon>Alveolata</taxon>
        <taxon>Ciliophora</taxon>
        <taxon>Postciliodesmatophora</taxon>
        <taxon>Heterotrichea</taxon>
        <taxon>Heterotrichida</taxon>
        <taxon>Blepharismidae</taxon>
        <taxon>Blepharisma</taxon>
    </lineage>
</organism>
<dbReference type="InterPro" id="IPR051728">
    <property type="entry name" value="RING-FYVE_E3_ubiquitin-ligase"/>
</dbReference>
<dbReference type="PANTHER" id="PTHR14879">
    <property type="entry name" value="CASPASE REGULATOR, RING FINGER DOMAIN-CONTAINING"/>
    <property type="match status" value="1"/>
</dbReference>
<evidence type="ECO:0000313" key="4">
    <source>
        <dbReference type="EMBL" id="CAG9322425.1"/>
    </source>
</evidence>